<keyword evidence="2" id="KW-0472">Membrane</keyword>
<keyword evidence="2" id="KW-1133">Transmembrane helix</keyword>
<dbReference type="DNASU" id="1072997"/>
<gene>
    <name evidence="9" type="ORF">DW780_26470</name>
    <name evidence="5" type="ORF">GAN91_01635</name>
    <name evidence="4" type="ORF">GAN93_01310</name>
    <name evidence="3" type="ORF">GAO51_23345</name>
    <name evidence="7" type="ORF">K0H07_06180</name>
    <name evidence="6" type="ORF">KHY35_18565</name>
    <name evidence="10" type="ORF">KQP74_24445</name>
    <name evidence="8" type="ORF">PO127_22525</name>
</gene>
<reference evidence="8" key="6">
    <citation type="submission" date="2022-10" db="EMBL/GenBank/DDBJ databases">
        <title>Human gut microbiome strain richness.</title>
        <authorList>
            <person name="Chen-Liaw A."/>
        </authorList>
    </citation>
    <scope>NUCLEOTIDE SEQUENCE</scope>
    <source>
        <strain evidence="8">1001283st1_A3_1001283B150304_161114</strain>
    </source>
</reference>
<evidence type="ECO:0000313" key="7">
    <source>
        <dbReference type="EMBL" id="MCE9236747.1"/>
    </source>
</evidence>
<evidence type="ECO:0000313" key="5">
    <source>
        <dbReference type="EMBL" id="KAB4488126.1"/>
    </source>
</evidence>
<keyword evidence="1" id="KW-0175">Coiled coil</keyword>
<reference evidence="10" key="4">
    <citation type="submission" date="2021-06" db="EMBL/GenBank/DDBJ databases">
        <title>Interrogation of the integrated mobile genetic elements in gut-associated Bacteroides with a consensus prediction approach.</title>
        <authorList>
            <person name="Campbell D.E."/>
            <person name="Leigh J.R."/>
            <person name="Kim T."/>
            <person name="England W."/>
            <person name="Whitaker R.J."/>
            <person name="Degnan P.H."/>
        </authorList>
    </citation>
    <scope>NUCLEOTIDE SEQUENCE</scope>
    <source>
        <strain evidence="10">VPI-3443</strain>
    </source>
</reference>
<dbReference type="Pfam" id="PF13385">
    <property type="entry name" value="Laminin_G_3"/>
    <property type="match status" value="1"/>
</dbReference>
<reference evidence="12 13" key="2">
    <citation type="journal article" date="2019" name="Nat. Med.">
        <title>A library of human gut bacterial isolates paired with longitudinal multiomics data enables mechanistic microbiome research.</title>
        <authorList>
            <person name="Poyet M."/>
            <person name="Groussin M."/>
            <person name="Gibbons S.M."/>
            <person name="Avila-Pacheco J."/>
            <person name="Jiang X."/>
            <person name="Kearney S.M."/>
            <person name="Perrotta A.R."/>
            <person name="Berdy B."/>
            <person name="Zhao S."/>
            <person name="Lieberman T.D."/>
            <person name="Swanson P.K."/>
            <person name="Smith M."/>
            <person name="Roesemann S."/>
            <person name="Alexander J.E."/>
            <person name="Rich S.A."/>
            <person name="Livny J."/>
            <person name="Vlamakis H."/>
            <person name="Clish C."/>
            <person name="Bullock K."/>
            <person name="Deik A."/>
            <person name="Scott J."/>
            <person name="Pierce K.A."/>
            <person name="Xavier R.J."/>
            <person name="Alm E.J."/>
        </authorList>
    </citation>
    <scope>NUCLEOTIDE SEQUENCE [LARGE SCALE GENOMIC DNA]</scope>
    <source>
        <strain evidence="5 12">BIOML-A162</strain>
        <strain evidence="4 14">BIOML-A165</strain>
        <strain evidence="3 13">BIOML-A188</strain>
    </source>
</reference>
<protein>
    <submittedName>
        <fullName evidence="9">DUF4972 domain-containing protein</fullName>
    </submittedName>
</protein>
<reference evidence="7" key="5">
    <citation type="submission" date="2021-07" db="EMBL/GenBank/DDBJ databases">
        <title>Comparative genomics of Bacteroides fragilis group isolates reveals species-dependent resistance mechanisms and validates clinical tools for resistance prediction.</title>
        <authorList>
            <person name="Wallace M.J."/>
            <person name="Jean S."/>
            <person name="Wallace M.A."/>
            <person name="Carey-Ann B.D."/>
            <person name="Dantas G."/>
        </authorList>
    </citation>
    <scope>NUCLEOTIDE SEQUENCE</scope>
    <source>
        <strain evidence="7">BJH_160</strain>
    </source>
</reference>
<evidence type="ECO:0000313" key="12">
    <source>
        <dbReference type="Proteomes" id="UP000436858"/>
    </source>
</evidence>
<evidence type="ECO:0000256" key="2">
    <source>
        <dbReference type="SAM" id="Phobius"/>
    </source>
</evidence>
<evidence type="ECO:0000256" key="1">
    <source>
        <dbReference type="SAM" id="Coils"/>
    </source>
</evidence>
<dbReference type="Proteomes" id="UP000460317">
    <property type="component" value="Unassembled WGS sequence"/>
</dbReference>
<evidence type="ECO:0000313" key="13">
    <source>
        <dbReference type="Proteomes" id="UP000440614"/>
    </source>
</evidence>
<keyword evidence="2" id="KW-0812">Transmembrane</keyword>
<evidence type="ECO:0000313" key="11">
    <source>
        <dbReference type="Proteomes" id="UP000284785"/>
    </source>
</evidence>
<name>A0A173TPI9_BACT4</name>
<dbReference type="GO" id="GO:0005975">
    <property type="term" value="P:carbohydrate metabolic process"/>
    <property type="evidence" value="ECO:0007669"/>
    <property type="project" value="UniProtKB-ARBA"/>
</dbReference>
<dbReference type="EMBL" id="QSJP01000040">
    <property type="protein sequence ID" value="RHD80067.1"/>
    <property type="molecule type" value="Genomic_DNA"/>
</dbReference>
<dbReference type="SUPFAM" id="SSF49899">
    <property type="entry name" value="Concanavalin A-like lectins/glucanases"/>
    <property type="match status" value="1"/>
</dbReference>
<dbReference type="EMBL" id="JAQNVG010000052">
    <property type="protein sequence ID" value="MDC2238522.1"/>
    <property type="molecule type" value="Genomic_DNA"/>
</dbReference>
<dbReference type="EMBL" id="WCSY01000028">
    <property type="protein sequence ID" value="KAB4306615.1"/>
    <property type="molecule type" value="Genomic_DNA"/>
</dbReference>
<dbReference type="Proteomes" id="UP001162960">
    <property type="component" value="Chromosome"/>
</dbReference>
<dbReference type="Gene3D" id="2.60.120.200">
    <property type="match status" value="1"/>
</dbReference>
<dbReference type="InterPro" id="IPR032510">
    <property type="entry name" value="DUF4972"/>
</dbReference>
<evidence type="ECO:0000313" key="9">
    <source>
        <dbReference type="EMBL" id="RHD80067.1"/>
    </source>
</evidence>
<evidence type="ECO:0000313" key="4">
    <source>
        <dbReference type="EMBL" id="KAB4455648.1"/>
    </source>
</evidence>
<dbReference type="Proteomes" id="UP000284785">
    <property type="component" value="Unassembled WGS sequence"/>
</dbReference>
<reference evidence="9 11" key="1">
    <citation type="submission" date="2018-08" db="EMBL/GenBank/DDBJ databases">
        <title>A genome reference for cultivated species of the human gut microbiota.</title>
        <authorList>
            <person name="Zou Y."/>
            <person name="Xue W."/>
            <person name="Luo G."/>
        </authorList>
    </citation>
    <scope>NUCLEOTIDE SEQUENCE [LARGE SCALE GENOMIC DNA]</scope>
    <source>
        <strain evidence="9 11">AM30-26</strain>
    </source>
</reference>
<evidence type="ECO:0000313" key="6">
    <source>
        <dbReference type="EMBL" id="MBS5412681.1"/>
    </source>
</evidence>
<dbReference type="EMBL" id="WCRY01000001">
    <property type="protein sequence ID" value="KAB4488126.1"/>
    <property type="molecule type" value="Genomic_DNA"/>
</dbReference>
<evidence type="ECO:0000313" key="3">
    <source>
        <dbReference type="EMBL" id="KAB4306615.1"/>
    </source>
</evidence>
<feature type="coiled-coil region" evidence="1">
    <location>
        <begin position="86"/>
        <end position="118"/>
    </location>
</feature>
<sequence length="380" mass="43048">MKNNYLYNWVVIVFMMLQMLAFTSCSDDDDNSGWPTETDKTEIFIERFSTLVTNLTALRDGATYGELKDNYPVSSKAMLDDEIVYLEETIAKLKEGNKKLADSEADRIIREANQIEKNFRATRRTEDFLPVAAELLVNGKNGGYIDFGVHPEYSAFGEQGQQAFTVEFWVKLTDVDEYLNSFVFLLSTFTDDDTKDHERKGWAVNSHFGRLRMTYGIGYSDLFEPGFSFSTLNQWVHVAVVTNENGVDGEVRDGIPVMTKIYVNGQLMLSERGRDDRLPYTPNDKEVAMVAFTGLSATANRIGEKSTNGCMRHLHIWKSAKTQAEIQHLMDTPESVTGSESDLVCGWTLNKTVSDNNNIKDLTGKFSARLIGDFQWVENR</sequence>
<dbReference type="GeneID" id="60925036"/>
<feature type="transmembrane region" description="Helical" evidence="2">
    <location>
        <begin position="5"/>
        <end position="22"/>
    </location>
</feature>
<dbReference type="EMBL" id="JAGZEE010000035">
    <property type="protein sequence ID" value="MBS5412681.1"/>
    <property type="molecule type" value="Genomic_DNA"/>
</dbReference>
<dbReference type="EMBL" id="WCSB01000001">
    <property type="protein sequence ID" value="KAB4455648.1"/>
    <property type="molecule type" value="Genomic_DNA"/>
</dbReference>
<dbReference type="AlphaFoldDB" id="A0A173TPI9"/>
<dbReference type="Pfam" id="PF16342">
    <property type="entry name" value="DUF4972"/>
    <property type="match status" value="1"/>
</dbReference>
<organism evidence="9 11">
    <name type="scientific">Bacteroides thetaiotaomicron</name>
    <dbReference type="NCBI Taxonomy" id="818"/>
    <lineage>
        <taxon>Bacteria</taxon>
        <taxon>Pseudomonadati</taxon>
        <taxon>Bacteroidota</taxon>
        <taxon>Bacteroidia</taxon>
        <taxon>Bacteroidales</taxon>
        <taxon>Bacteroidaceae</taxon>
        <taxon>Bacteroides</taxon>
    </lineage>
</organism>
<dbReference type="RefSeq" id="WP_008764133.1">
    <property type="nucleotide sequence ID" value="NZ_BAABXH010000002.1"/>
</dbReference>
<dbReference type="PROSITE" id="PS51257">
    <property type="entry name" value="PROKAR_LIPOPROTEIN"/>
    <property type="match status" value="1"/>
</dbReference>
<dbReference type="Proteomes" id="UP000440614">
    <property type="component" value="Unassembled WGS sequence"/>
</dbReference>
<dbReference type="InterPro" id="IPR013320">
    <property type="entry name" value="ConA-like_dom_sf"/>
</dbReference>
<dbReference type="Proteomes" id="UP001217776">
    <property type="component" value="Unassembled WGS sequence"/>
</dbReference>
<dbReference type="Proteomes" id="UP000436858">
    <property type="component" value="Unassembled WGS sequence"/>
</dbReference>
<evidence type="ECO:0000313" key="10">
    <source>
        <dbReference type="EMBL" id="UYU91029.1"/>
    </source>
</evidence>
<dbReference type="Proteomes" id="UP000782901">
    <property type="component" value="Unassembled WGS sequence"/>
</dbReference>
<accession>C6IM38</accession>
<evidence type="ECO:0000313" key="14">
    <source>
        <dbReference type="Proteomes" id="UP000460317"/>
    </source>
</evidence>
<dbReference type="EMBL" id="JAHYQA010000002">
    <property type="protein sequence ID" value="MCE9236747.1"/>
    <property type="molecule type" value="Genomic_DNA"/>
</dbReference>
<dbReference type="EMBL" id="CP083685">
    <property type="protein sequence ID" value="UYU91029.1"/>
    <property type="molecule type" value="Genomic_DNA"/>
</dbReference>
<dbReference type="Proteomes" id="UP001200544">
    <property type="component" value="Unassembled WGS sequence"/>
</dbReference>
<accession>A0A173TPI9</accession>
<evidence type="ECO:0000313" key="8">
    <source>
        <dbReference type="EMBL" id="MDC2238522.1"/>
    </source>
</evidence>
<dbReference type="GO" id="GO:0004553">
    <property type="term" value="F:hydrolase activity, hydrolyzing O-glycosyl compounds"/>
    <property type="evidence" value="ECO:0007669"/>
    <property type="project" value="UniProtKB-ARBA"/>
</dbReference>
<reference evidence="6" key="3">
    <citation type="submission" date="2021-02" db="EMBL/GenBank/DDBJ databases">
        <title>Infant gut strain persistence is associated with maternal origin, phylogeny, and functional potential including surface adhesion and iron acquisition.</title>
        <authorList>
            <person name="Lou Y.C."/>
        </authorList>
    </citation>
    <scope>NUCLEOTIDE SEQUENCE</scope>
    <source>
        <strain evidence="6">L3_082_243G1_dasL3_082_243G1_maxbin2.maxbin.015s ta_sub</strain>
    </source>
</reference>
<proteinExistence type="predicted"/>